<gene>
    <name evidence="1" type="ORF">SCLCIDRAFT_138653</name>
</gene>
<feature type="non-terminal residue" evidence="1">
    <location>
        <position position="197"/>
    </location>
</feature>
<dbReference type="EMBL" id="KN822175">
    <property type="protein sequence ID" value="KIM53615.1"/>
    <property type="molecule type" value="Genomic_DNA"/>
</dbReference>
<dbReference type="AlphaFoldDB" id="A0A0C3CYK0"/>
<reference evidence="1 2" key="1">
    <citation type="submission" date="2014-04" db="EMBL/GenBank/DDBJ databases">
        <authorList>
            <consortium name="DOE Joint Genome Institute"/>
            <person name="Kuo A."/>
            <person name="Kohler A."/>
            <person name="Nagy L.G."/>
            <person name="Floudas D."/>
            <person name="Copeland A."/>
            <person name="Barry K.W."/>
            <person name="Cichocki N."/>
            <person name="Veneault-Fourrey C."/>
            <person name="LaButti K."/>
            <person name="Lindquist E.A."/>
            <person name="Lipzen A."/>
            <person name="Lundell T."/>
            <person name="Morin E."/>
            <person name="Murat C."/>
            <person name="Sun H."/>
            <person name="Tunlid A."/>
            <person name="Henrissat B."/>
            <person name="Grigoriev I.V."/>
            <person name="Hibbett D.S."/>
            <person name="Martin F."/>
            <person name="Nordberg H.P."/>
            <person name="Cantor M.N."/>
            <person name="Hua S.X."/>
        </authorList>
    </citation>
    <scope>NUCLEOTIDE SEQUENCE [LARGE SCALE GENOMIC DNA]</scope>
    <source>
        <strain evidence="1 2">Foug A</strain>
    </source>
</reference>
<dbReference type="Proteomes" id="UP000053989">
    <property type="component" value="Unassembled WGS sequence"/>
</dbReference>
<accession>A0A0C3CYK0</accession>
<organism evidence="1 2">
    <name type="scientific">Scleroderma citrinum Foug A</name>
    <dbReference type="NCBI Taxonomy" id="1036808"/>
    <lineage>
        <taxon>Eukaryota</taxon>
        <taxon>Fungi</taxon>
        <taxon>Dikarya</taxon>
        <taxon>Basidiomycota</taxon>
        <taxon>Agaricomycotina</taxon>
        <taxon>Agaricomycetes</taxon>
        <taxon>Agaricomycetidae</taxon>
        <taxon>Boletales</taxon>
        <taxon>Sclerodermatineae</taxon>
        <taxon>Sclerodermataceae</taxon>
        <taxon>Scleroderma</taxon>
    </lineage>
</organism>
<sequence>MQKKSLSILCAAKSSARSPQEFILRCKCHLLSGNVALPFWIGLPLCCIHSSITADILHQLYQGVIKYLLTWCSSLMSESELDQQLQTLPQCFGIRHFKHGWSKLSQILGNEQKQMARVLLGCLVGKVPNDVLTCYRALLDFLHLAQYPSHNDDSLGYMEEALSLFHDHKHIFITLGIRDIFNILKFHSLLHYVECIK</sequence>
<dbReference type="STRING" id="1036808.A0A0C3CYK0"/>
<dbReference type="InterPro" id="IPR041078">
    <property type="entry name" value="Plavaka"/>
</dbReference>
<dbReference type="OrthoDB" id="3232941at2759"/>
<name>A0A0C3CYK0_9AGAM</name>
<dbReference type="HOGENOM" id="CLU_006344_12_3_1"/>
<evidence type="ECO:0000313" key="1">
    <source>
        <dbReference type="EMBL" id="KIM53615.1"/>
    </source>
</evidence>
<dbReference type="Pfam" id="PF18759">
    <property type="entry name" value="Plavaka"/>
    <property type="match status" value="1"/>
</dbReference>
<dbReference type="InParanoid" id="A0A0C3CYK0"/>
<protein>
    <submittedName>
        <fullName evidence="1">Uncharacterized protein</fullName>
    </submittedName>
</protein>
<proteinExistence type="predicted"/>
<evidence type="ECO:0000313" key="2">
    <source>
        <dbReference type="Proteomes" id="UP000053989"/>
    </source>
</evidence>
<reference evidence="2" key="2">
    <citation type="submission" date="2015-01" db="EMBL/GenBank/DDBJ databases">
        <title>Evolutionary Origins and Diversification of the Mycorrhizal Mutualists.</title>
        <authorList>
            <consortium name="DOE Joint Genome Institute"/>
            <consortium name="Mycorrhizal Genomics Consortium"/>
            <person name="Kohler A."/>
            <person name="Kuo A."/>
            <person name="Nagy L.G."/>
            <person name="Floudas D."/>
            <person name="Copeland A."/>
            <person name="Barry K.W."/>
            <person name="Cichocki N."/>
            <person name="Veneault-Fourrey C."/>
            <person name="LaButti K."/>
            <person name="Lindquist E.A."/>
            <person name="Lipzen A."/>
            <person name="Lundell T."/>
            <person name="Morin E."/>
            <person name="Murat C."/>
            <person name="Riley R."/>
            <person name="Ohm R."/>
            <person name="Sun H."/>
            <person name="Tunlid A."/>
            <person name="Henrissat B."/>
            <person name="Grigoriev I.V."/>
            <person name="Hibbett D.S."/>
            <person name="Martin F."/>
        </authorList>
    </citation>
    <scope>NUCLEOTIDE SEQUENCE [LARGE SCALE GENOMIC DNA]</scope>
    <source>
        <strain evidence="2">Foug A</strain>
    </source>
</reference>
<keyword evidence="2" id="KW-1185">Reference proteome</keyword>